<protein>
    <submittedName>
        <fullName evidence="1">Uncharacterized protein</fullName>
    </submittedName>
</protein>
<dbReference type="Proteomes" id="UP001281761">
    <property type="component" value="Unassembled WGS sequence"/>
</dbReference>
<proteinExistence type="predicted"/>
<dbReference type="SUPFAM" id="SSF53098">
    <property type="entry name" value="Ribonuclease H-like"/>
    <property type="match status" value="1"/>
</dbReference>
<organism evidence="1 2">
    <name type="scientific">Blattamonas nauphoetae</name>
    <dbReference type="NCBI Taxonomy" id="2049346"/>
    <lineage>
        <taxon>Eukaryota</taxon>
        <taxon>Metamonada</taxon>
        <taxon>Preaxostyla</taxon>
        <taxon>Oxymonadida</taxon>
        <taxon>Blattamonas</taxon>
    </lineage>
</organism>
<dbReference type="InterPro" id="IPR012337">
    <property type="entry name" value="RNaseH-like_sf"/>
</dbReference>
<reference evidence="1 2" key="1">
    <citation type="journal article" date="2022" name="bioRxiv">
        <title>Genomics of Preaxostyla Flagellates Illuminates Evolutionary Transitions and the Path Towards Mitochondrial Loss.</title>
        <authorList>
            <person name="Novak L.V.F."/>
            <person name="Treitli S.C."/>
            <person name="Pyrih J."/>
            <person name="Halakuc P."/>
            <person name="Pipaliya S.V."/>
            <person name="Vacek V."/>
            <person name="Brzon O."/>
            <person name="Soukal P."/>
            <person name="Eme L."/>
            <person name="Dacks J.B."/>
            <person name="Karnkowska A."/>
            <person name="Elias M."/>
            <person name="Hampl V."/>
        </authorList>
    </citation>
    <scope>NUCLEOTIDE SEQUENCE [LARGE SCALE GENOMIC DNA]</scope>
    <source>
        <strain evidence="1">NAU3</strain>
        <tissue evidence="1">Gut</tissue>
    </source>
</reference>
<sequence length="389" mass="43510">MGAYVASTVVEPSLLSMLINAGSTHHPHKQYPRSLKLAIGGQSKKHRIMREILNSQVEQSVLVFFARSGTPFRTVEDNGFVKWKNRSSNLVKGFPTSPLLNFFLKHLDSHSPEHVLLRASLELLSTFSETVPTSKTDVPNPPKFIGSRWISCGPIVQWFRANRQSLSTMMALSVSELHFMDLLHDLINPLFNTVGILERNTMSIANSPPLLTNLVYLLCSLAQSVHSVSFQWANLINDLATEVCRLTLLDDDGSAAILGYSLTSSMVANLEILLETTFPKMMKTDIDRNLSAYEVWLDGGVVPNQHRLMRSSLDFWKKEVETEDSEFYHLAFLADTLLRTPPTQAAAERTIKVVKRHASLKRPRLASKTNDAILRVASLSESTLSLPQL</sequence>
<dbReference type="EMBL" id="JARBJD010000586">
    <property type="protein sequence ID" value="KAK2940891.1"/>
    <property type="molecule type" value="Genomic_DNA"/>
</dbReference>
<keyword evidence="2" id="KW-1185">Reference proteome</keyword>
<accession>A0ABQ9WN55</accession>
<evidence type="ECO:0000313" key="1">
    <source>
        <dbReference type="EMBL" id="KAK2940891.1"/>
    </source>
</evidence>
<name>A0ABQ9WN55_9EUKA</name>
<comment type="caution">
    <text evidence="1">The sequence shown here is derived from an EMBL/GenBank/DDBJ whole genome shotgun (WGS) entry which is preliminary data.</text>
</comment>
<gene>
    <name evidence="1" type="ORF">BLNAU_24192</name>
</gene>
<evidence type="ECO:0000313" key="2">
    <source>
        <dbReference type="Proteomes" id="UP001281761"/>
    </source>
</evidence>